<dbReference type="InParanoid" id="A0A6P8YPU9"/>
<feature type="compositionally biased region" description="Basic and acidic residues" evidence="1">
    <location>
        <begin position="729"/>
        <end position="738"/>
    </location>
</feature>
<dbReference type="GeneID" id="117645729"/>
<gene>
    <name evidence="3" type="primary">LOC117645729</name>
</gene>
<feature type="compositionally biased region" description="Low complexity" evidence="1">
    <location>
        <begin position="495"/>
        <end position="508"/>
    </location>
</feature>
<feature type="compositionally biased region" description="Gly residues" evidence="1">
    <location>
        <begin position="862"/>
        <end position="871"/>
    </location>
</feature>
<feature type="region of interest" description="Disordered" evidence="1">
    <location>
        <begin position="446"/>
        <end position="515"/>
    </location>
</feature>
<feature type="compositionally biased region" description="Polar residues" evidence="1">
    <location>
        <begin position="630"/>
        <end position="643"/>
    </location>
</feature>
<evidence type="ECO:0000313" key="2">
    <source>
        <dbReference type="Proteomes" id="UP000515158"/>
    </source>
</evidence>
<dbReference type="Proteomes" id="UP000515158">
    <property type="component" value="Unplaced"/>
</dbReference>
<evidence type="ECO:0000256" key="1">
    <source>
        <dbReference type="SAM" id="MobiDB-lite"/>
    </source>
</evidence>
<evidence type="ECO:0000313" key="3">
    <source>
        <dbReference type="RefSeq" id="XP_034241978.1"/>
    </source>
</evidence>
<accession>A0A6P8YPU9</accession>
<reference evidence="3" key="1">
    <citation type="submission" date="2025-08" db="UniProtKB">
        <authorList>
            <consortium name="RefSeq"/>
        </authorList>
    </citation>
    <scope>IDENTIFICATION</scope>
    <source>
        <tissue evidence="3">Total insect</tissue>
    </source>
</reference>
<dbReference type="RefSeq" id="XP_034241978.1">
    <property type="nucleotide sequence ID" value="XM_034386087.1"/>
</dbReference>
<feature type="compositionally biased region" description="Low complexity" evidence="1">
    <location>
        <begin position="994"/>
        <end position="1025"/>
    </location>
</feature>
<keyword evidence="2" id="KW-1185">Reference proteome</keyword>
<dbReference type="AlphaFoldDB" id="A0A6P8YPU9"/>
<feature type="compositionally biased region" description="Low complexity" evidence="1">
    <location>
        <begin position="456"/>
        <end position="471"/>
    </location>
</feature>
<feature type="compositionally biased region" description="Low complexity" evidence="1">
    <location>
        <begin position="572"/>
        <end position="608"/>
    </location>
</feature>
<dbReference type="KEGG" id="tpal:117645729"/>
<protein>
    <submittedName>
        <fullName evidence="3">Hornerin-like isoform X1</fullName>
    </submittedName>
</protein>
<proteinExistence type="predicted"/>
<feature type="region of interest" description="Disordered" evidence="1">
    <location>
        <begin position="531"/>
        <end position="551"/>
    </location>
</feature>
<feature type="region of interest" description="Disordered" evidence="1">
    <location>
        <begin position="898"/>
        <end position="955"/>
    </location>
</feature>
<feature type="compositionally biased region" description="Low complexity" evidence="1">
    <location>
        <begin position="542"/>
        <end position="551"/>
    </location>
</feature>
<feature type="region of interest" description="Disordered" evidence="1">
    <location>
        <begin position="253"/>
        <end position="285"/>
    </location>
</feature>
<feature type="compositionally biased region" description="Low complexity" evidence="1">
    <location>
        <begin position="900"/>
        <end position="916"/>
    </location>
</feature>
<feature type="region of interest" description="Disordered" evidence="1">
    <location>
        <begin position="564"/>
        <end position="609"/>
    </location>
</feature>
<feature type="compositionally biased region" description="Low complexity" evidence="1">
    <location>
        <begin position="925"/>
        <end position="951"/>
    </location>
</feature>
<feature type="region of interest" description="Disordered" evidence="1">
    <location>
        <begin position="994"/>
        <end position="1043"/>
    </location>
</feature>
<feature type="compositionally biased region" description="Low complexity" evidence="1">
    <location>
        <begin position="693"/>
        <end position="726"/>
    </location>
</feature>
<feature type="region of interest" description="Disordered" evidence="1">
    <location>
        <begin position="810"/>
        <end position="886"/>
    </location>
</feature>
<sequence length="1043" mass="105091">MVKGEQANQRPHSYEHPRLRLYPVYGHRLSMAPIKESAVVLLLSVSLMLGLATAYPHRGYHDEGDVQAPEKNVRHIDGLGVQQAAGSSSQLEEAMRQMQEQVKSAGGTGSGRWSVRYSEYSSGSGGEAGSSGAPIRATITGEALEGGDGVLGVATNCHNCRMRIRKVGGGASAAEYAGEQSGAGVQGVQQVQSSQSSQRYYSSRAQGGQAGQGAYVAGQGAYGGVRSDAALGGSGASSSRVVQSSRVVESAGYGGAASRPEFTGVDAAGTDGISGSSRKDTRVTKSSWQLSDLGYGTSNIEDIISRLDSDMRAGRFQNGKTVTTVTTTTSENGSPPVTRQETFVKDGVVDVAALPVPGAPDLGLGRPFTIGHSEVEDLLKGLREDLRSGKTQAGKTVTTVVESSSVNGGPPVVKKNTYVRDGFDASALETLGEDAARLGLGAGQLDLGQSTGGGSRSVSRTTHSSWSSGGRAPQHVDHLGGGNLLTNTHSRNVTSVSSYSSEGSSGSGDHLVDGGLKGTRRVDALGGGHLIRDSGSAGGYGSATYSSGSSTLKETRRVDALGGGHLIRDTDGASSQSSQYGAGTQSSQYGSSSSRYGASSYGAASSGSEFKGTRRVDALGGGHLLRETDTYGQPTQETMSVSQMPGYRKEDVPVDAGVPTYGGTSKYYSTFQSGGSGGYASGAAGQQAGVADGAAVSSDGSSRTSSSSTYKKVVTYSSSGSTSGSSGLNEERDVDRLGGGHLIRGVPGDVQRAQTDVGGNAAFIAAEQSGGRIPEASGSYFSSSSSSYQRVAGSGVSGVNPAAPTGTVVVPVRGTSSSGTVSGTGSAYGSRTEWADVQETRDDEFPPLGPATPATPSIKLGYGTGNGGYGGPPAPAASPDAPRGGKLTVSLMDIGILPAGSSGSTQQQVSQTSDSGYGAGGAGYSSGSSGYNSASGYSSSSRYQSSSSHGASGSGYGATGSGYGATGSGFGSSVSGHDSGSRAYSRQYASSAPVSSHSASWSSHSTYSSGTPGSSFGSSYGSEGVKGQRMTRGQQAPDCDGTA</sequence>
<feature type="compositionally biased region" description="Low complexity" evidence="1">
    <location>
        <begin position="810"/>
        <end position="825"/>
    </location>
</feature>
<dbReference type="OrthoDB" id="6093641at2759"/>
<feature type="compositionally biased region" description="Polar residues" evidence="1">
    <location>
        <begin position="484"/>
        <end position="494"/>
    </location>
</feature>
<feature type="region of interest" description="Disordered" evidence="1">
    <location>
        <begin position="693"/>
        <end position="740"/>
    </location>
</feature>
<name>A0A6P8YPU9_THRPL</name>
<organism evidence="3">
    <name type="scientific">Thrips palmi</name>
    <name type="common">Melon thrips</name>
    <dbReference type="NCBI Taxonomy" id="161013"/>
    <lineage>
        <taxon>Eukaryota</taxon>
        <taxon>Metazoa</taxon>
        <taxon>Ecdysozoa</taxon>
        <taxon>Arthropoda</taxon>
        <taxon>Hexapoda</taxon>
        <taxon>Insecta</taxon>
        <taxon>Pterygota</taxon>
        <taxon>Neoptera</taxon>
        <taxon>Paraneoptera</taxon>
        <taxon>Thysanoptera</taxon>
        <taxon>Terebrantia</taxon>
        <taxon>Thripoidea</taxon>
        <taxon>Thripidae</taxon>
        <taxon>Thrips</taxon>
    </lineage>
</organism>
<feature type="region of interest" description="Disordered" evidence="1">
    <location>
        <begin position="625"/>
        <end position="650"/>
    </location>
</feature>